<keyword evidence="9 19" id="KW-0333">Golgi apparatus</keyword>
<gene>
    <name evidence="22" type="ORF">JD844_034313</name>
</gene>
<evidence type="ECO:0000256" key="9">
    <source>
        <dbReference type="ARBA" id="ARBA00023034"/>
    </source>
</evidence>
<keyword evidence="12" id="KW-0325">Glycoprotein</keyword>
<comment type="subcellular location">
    <subcellularLocation>
        <location evidence="1 19">Golgi apparatus</location>
        <location evidence="1 19">Golgi stack membrane</location>
        <topology evidence="1 19">Single-pass type II membrane protein</topology>
    </subcellularLocation>
</comment>
<evidence type="ECO:0000259" key="20">
    <source>
        <dbReference type="Pfam" id="PF00852"/>
    </source>
</evidence>
<comment type="catalytic activity">
    <reaction evidence="13">
        <text>a beta-D-galactosyl-(1-&gt;4)-N-acetyl-beta-D-glucosaminyl derivative + GDP-beta-L-fucose = a beta-D-galactosyl-(1-&gt;4)-[alpha-L-fucosyl-(1-&gt;3)]-N-acetyl-beta-D-glucosaminyl derivative + GDP + H(+)</text>
        <dbReference type="Rhea" id="RHEA:14257"/>
        <dbReference type="ChEBI" id="CHEBI:15378"/>
        <dbReference type="ChEBI" id="CHEBI:57273"/>
        <dbReference type="ChEBI" id="CHEBI:58189"/>
        <dbReference type="ChEBI" id="CHEBI:133507"/>
        <dbReference type="ChEBI" id="CHEBI:137941"/>
        <dbReference type="EC" id="2.4.1.152"/>
    </reaction>
    <physiologicalReaction direction="left-to-right" evidence="13">
        <dbReference type="Rhea" id="RHEA:14258"/>
    </physiologicalReaction>
</comment>
<keyword evidence="4 19" id="KW-0328">Glycosyltransferase</keyword>
<evidence type="ECO:0000256" key="3">
    <source>
        <dbReference type="ARBA" id="ARBA00008919"/>
    </source>
</evidence>
<evidence type="ECO:0000256" key="6">
    <source>
        <dbReference type="ARBA" id="ARBA00022692"/>
    </source>
</evidence>
<evidence type="ECO:0000256" key="14">
    <source>
        <dbReference type="ARBA" id="ARBA00036052"/>
    </source>
</evidence>
<evidence type="ECO:0000256" key="12">
    <source>
        <dbReference type="ARBA" id="ARBA00023180"/>
    </source>
</evidence>
<evidence type="ECO:0000256" key="2">
    <source>
        <dbReference type="ARBA" id="ARBA00004922"/>
    </source>
</evidence>
<evidence type="ECO:0000256" key="7">
    <source>
        <dbReference type="ARBA" id="ARBA00022968"/>
    </source>
</evidence>
<dbReference type="Gene3D" id="3.40.50.11660">
    <property type="entry name" value="Glycosyl transferase family 10, C-terminal domain"/>
    <property type="match status" value="1"/>
</dbReference>
<keyword evidence="6 19" id="KW-0812">Transmembrane</keyword>
<evidence type="ECO:0000256" key="5">
    <source>
        <dbReference type="ARBA" id="ARBA00022679"/>
    </source>
</evidence>
<keyword evidence="8 19" id="KW-1133">Transmembrane helix</keyword>
<organism evidence="22 23">
    <name type="scientific">Phrynosoma platyrhinos</name>
    <name type="common">Desert horned lizard</name>
    <dbReference type="NCBI Taxonomy" id="52577"/>
    <lineage>
        <taxon>Eukaryota</taxon>
        <taxon>Metazoa</taxon>
        <taxon>Chordata</taxon>
        <taxon>Craniata</taxon>
        <taxon>Vertebrata</taxon>
        <taxon>Euteleostomi</taxon>
        <taxon>Lepidosauria</taxon>
        <taxon>Squamata</taxon>
        <taxon>Bifurcata</taxon>
        <taxon>Unidentata</taxon>
        <taxon>Episquamata</taxon>
        <taxon>Toxicofera</taxon>
        <taxon>Iguania</taxon>
        <taxon>Phrynosomatidae</taxon>
        <taxon>Phrynosomatinae</taxon>
        <taxon>Phrynosoma</taxon>
    </lineage>
</organism>
<keyword evidence="23" id="KW-1185">Reference proteome</keyword>
<dbReference type="InterPro" id="IPR001503">
    <property type="entry name" value="Glyco_trans_10"/>
</dbReference>
<evidence type="ECO:0000256" key="16">
    <source>
        <dbReference type="ARBA" id="ARBA00036468"/>
    </source>
</evidence>
<comment type="catalytic activity">
    <reaction evidence="15">
        <text>a beta-D-galactosyl-(1-&gt;3)-N-acetyl-beta-D-glucosaminyl derivative + GDP-beta-L-fucose = a beta-D-galactosyl-(1-&gt;3)-[alpha-L-fucosyl-(1-&gt;4)]-N-acetyl-beta-D-glucosaminyl derivative + GDP + H(+)</text>
        <dbReference type="Rhea" id="RHEA:23628"/>
        <dbReference type="ChEBI" id="CHEBI:15378"/>
        <dbReference type="ChEBI" id="CHEBI:57273"/>
        <dbReference type="ChEBI" id="CHEBI:58189"/>
        <dbReference type="ChEBI" id="CHEBI:133506"/>
        <dbReference type="ChEBI" id="CHEBI:140304"/>
        <dbReference type="EC" id="2.4.1.65"/>
    </reaction>
    <physiologicalReaction direction="left-to-right" evidence="15">
        <dbReference type="Rhea" id="RHEA:23629"/>
    </physiologicalReaction>
</comment>
<feature type="transmembrane region" description="Helical" evidence="19">
    <location>
        <begin position="12"/>
        <end position="33"/>
    </location>
</feature>
<dbReference type="InterPro" id="IPR038577">
    <property type="entry name" value="GT10-like_C_sf"/>
</dbReference>
<feature type="domain" description="Fucosyltransferase C-terminal" evidence="20">
    <location>
        <begin position="184"/>
        <end position="358"/>
    </location>
</feature>
<evidence type="ECO:0000256" key="17">
    <source>
        <dbReference type="ARBA" id="ARBA00036481"/>
    </source>
</evidence>
<protein>
    <recommendedName>
        <fullName evidence="19">Fucosyltransferase</fullName>
        <ecNumber evidence="19">2.4.1.-</ecNumber>
    </recommendedName>
</protein>
<feature type="domain" description="Fucosyltransferase N-terminal" evidence="21">
    <location>
        <begin position="64"/>
        <end position="170"/>
    </location>
</feature>
<dbReference type="InterPro" id="IPR055270">
    <property type="entry name" value="Glyco_tran_10_C"/>
</dbReference>
<comment type="similarity">
    <text evidence="3 19">Belongs to the glycosyltransferase 10 family.</text>
</comment>
<comment type="catalytic activity">
    <reaction evidence="14">
        <text>an alpha-Neu5Ac-(2-&gt;3)-beta-D-Gal-(1-&gt;4)-beta-D-GlcNAc-(1-&gt;3)-beta-D-Gal-(1-&gt;4)-[alpha-L-Fuc-(1-&gt;3)]-beta-D-GlcNAc derivative + GDP-beta-L-fucose = an alpha-Neu5Ac-(2-&gt;3)-beta-D-Gal-(1-&gt;4)-[alpha-L-Fuc-(1-&gt;3)]-beta-D-GlcNAc-(1-&gt;3)-beta-D-Gal-(1-&gt;4)-[alpha-L-Fuc-(1-&gt;3)]-beta-D-GlcNAc derivative + GDP + H(+)</text>
        <dbReference type="Rhea" id="RHEA:52864"/>
        <dbReference type="ChEBI" id="CHEBI:15378"/>
        <dbReference type="ChEBI" id="CHEBI:57273"/>
        <dbReference type="ChEBI" id="CHEBI:58189"/>
        <dbReference type="ChEBI" id="CHEBI:145342"/>
        <dbReference type="ChEBI" id="CHEBI:145343"/>
    </reaction>
    <physiologicalReaction direction="left-to-right" evidence="14">
        <dbReference type="Rhea" id="RHEA:52865"/>
    </physiologicalReaction>
</comment>
<dbReference type="InterPro" id="IPR031481">
    <property type="entry name" value="Glyco_tran_10_N"/>
</dbReference>
<dbReference type="PANTHER" id="PTHR11929:SF11">
    <property type="entry name" value="4-GALACTOSYL-N-ACETYLGLUCOSAMINIDE 3-ALPHA-L-FUCOSYLTRANSFERASE FUT5"/>
    <property type="match status" value="1"/>
</dbReference>
<comment type="caution">
    <text evidence="22">The sequence shown here is derived from an EMBL/GenBank/DDBJ whole genome shotgun (WGS) entry which is preliminary data.</text>
</comment>
<evidence type="ECO:0000313" key="22">
    <source>
        <dbReference type="EMBL" id="KAH0625934.1"/>
    </source>
</evidence>
<dbReference type="Pfam" id="PF17039">
    <property type="entry name" value="Glyco_tran_10_N"/>
    <property type="match status" value="1"/>
</dbReference>
<evidence type="ECO:0000259" key="21">
    <source>
        <dbReference type="Pfam" id="PF17039"/>
    </source>
</evidence>
<dbReference type="PANTHER" id="PTHR11929">
    <property type="entry name" value="ALPHA- 1,3 -FUCOSYLTRANSFERASE"/>
    <property type="match status" value="1"/>
</dbReference>
<keyword evidence="5 19" id="KW-0808">Transferase</keyword>
<dbReference type="Proteomes" id="UP000826234">
    <property type="component" value="Unassembled WGS sequence"/>
</dbReference>
<comment type="catalytic activity">
    <reaction evidence="17">
        <text>an N-acetyl-alpha-neuraminyl-(2-&gt;3)-beta-D-galactosyl-(1-&gt;4)-N-acetyl-beta-D-glucosaminyl derivative + GDP-beta-L-fucose = an alpha-Neu5Ac-(2-&gt;3)-beta-D-Gal-(1-&gt;4)-[alpha-L-Fuc-(1-&gt;3)]-beta-D-GlcNAc derivative + GDP + H(+)</text>
        <dbReference type="Rhea" id="RHEA:56076"/>
        <dbReference type="ChEBI" id="CHEBI:15378"/>
        <dbReference type="ChEBI" id="CHEBI:57273"/>
        <dbReference type="ChEBI" id="CHEBI:58189"/>
        <dbReference type="ChEBI" id="CHEBI:136545"/>
        <dbReference type="ChEBI" id="CHEBI:139509"/>
    </reaction>
    <physiologicalReaction direction="left-to-right" evidence="17">
        <dbReference type="Rhea" id="RHEA:56077"/>
    </physiologicalReaction>
</comment>
<evidence type="ECO:0000256" key="13">
    <source>
        <dbReference type="ARBA" id="ARBA00029329"/>
    </source>
</evidence>
<dbReference type="EMBL" id="JAIPUX010000953">
    <property type="protein sequence ID" value="KAH0625934.1"/>
    <property type="molecule type" value="Genomic_DNA"/>
</dbReference>
<keyword evidence="10" id="KW-0443">Lipid metabolism</keyword>
<dbReference type="Pfam" id="PF00852">
    <property type="entry name" value="Glyco_transf_10"/>
    <property type="match status" value="1"/>
</dbReference>
<dbReference type="SUPFAM" id="SSF53756">
    <property type="entry name" value="UDP-Glycosyltransferase/glycogen phosphorylase"/>
    <property type="match status" value="1"/>
</dbReference>
<evidence type="ECO:0000256" key="11">
    <source>
        <dbReference type="ARBA" id="ARBA00023136"/>
    </source>
</evidence>
<reference evidence="22 23" key="1">
    <citation type="journal article" date="2022" name="Gigascience">
        <title>A chromosome-level genome assembly and annotation of the desert horned lizard, Phrynosoma platyrhinos, provides insight into chromosomal rearrangements among reptiles.</title>
        <authorList>
            <person name="Koochekian N."/>
            <person name="Ascanio A."/>
            <person name="Farleigh K."/>
            <person name="Card D.C."/>
            <person name="Schield D.R."/>
            <person name="Castoe T.A."/>
            <person name="Jezkova T."/>
        </authorList>
    </citation>
    <scope>NUCLEOTIDE SEQUENCE [LARGE SCALE GENOMIC DNA]</scope>
    <source>
        <strain evidence="22">NK-2021</strain>
    </source>
</reference>
<comment type="pathway">
    <text evidence="2">Protein modification; protein glycosylation.</text>
</comment>
<accession>A0ABQ7T874</accession>
<evidence type="ECO:0000256" key="19">
    <source>
        <dbReference type="RuleBase" id="RU003832"/>
    </source>
</evidence>
<evidence type="ECO:0000256" key="18">
    <source>
        <dbReference type="ARBA" id="ARBA00036928"/>
    </source>
</evidence>
<comment type="catalytic activity">
    <reaction evidence="16">
        <text>an alpha-Neu5Ac-(2-&gt;3)-beta-D-Gal-(1-&gt;3)-D-GlcNAc derivative + GDP-beta-L-fucose = an alpha-Neu5Ac-(2-&gt;3)-beta-D-Gal-(1-&gt;3)-[alpha-L-Fuc-(1-&gt;4)]-beta-D-GlcNAc derivative + GDP + H(+)</text>
        <dbReference type="Rhea" id="RHEA:62904"/>
        <dbReference type="ChEBI" id="CHEBI:15378"/>
        <dbReference type="ChEBI" id="CHEBI:57273"/>
        <dbReference type="ChEBI" id="CHEBI:58189"/>
        <dbReference type="ChEBI" id="CHEBI:146021"/>
        <dbReference type="ChEBI" id="CHEBI:146022"/>
    </reaction>
    <physiologicalReaction direction="left-to-right" evidence="16">
        <dbReference type="Rhea" id="RHEA:62905"/>
    </physiologicalReaction>
</comment>
<proteinExistence type="inferred from homology"/>
<name>A0ABQ7T874_PHRPL</name>
<evidence type="ECO:0000256" key="10">
    <source>
        <dbReference type="ARBA" id="ARBA00023098"/>
    </source>
</evidence>
<comment type="catalytic activity">
    <reaction evidence="18">
        <text>beta-D-galactosyl-(1-&gt;4)-N-acetyl-D-glucosamine + GDP-beta-L-fucose = beta-D-galactosyl-(1-&gt;4)-[alpha-L-fucosyl-(1-&gt;3)]-N-acetyl-D-glucosamine + GDP + H(+)</text>
        <dbReference type="Rhea" id="RHEA:62824"/>
        <dbReference type="ChEBI" id="CHEBI:15378"/>
        <dbReference type="ChEBI" id="CHEBI:57273"/>
        <dbReference type="ChEBI" id="CHEBI:58189"/>
        <dbReference type="ChEBI" id="CHEBI:60152"/>
        <dbReference type="ChEBI" id="CHEBI:62287"/>
    </reaction>
    <physiologicalReaction direction="left-to-right" evidence="18">
        <dbReference type="Rhea" id="RHEA:62825"/>
    </physiologicalReaction>
</comment>
<evidence type="ECO:0000256" key="15">
    <source>
        <dbReference type="ARBA" id="ARBA00036273"/>
    </source>
</evidence>
<evidence type="ECO:0000256" key="8">
    <source>
        <dbReference type="ARBA" id="ARBA00022989"/>
    </source>
</evidence>
<keyword evidence="7" id="KW-0735">Signal-anchor</keyword>
<evidence type="ECO:0000313" key="23">
    <source>
        <dbReference type="Proteomes" id="UP000826234"/>
    </source>
</evidence>
<sequence>MNSTGQMKTWTLWKLLIFTFLQVGISGIVFIYIRVSVNLDLGVPILQPPKPLRSSLLVEEKISNLTILLWTWPFGVRSHIEKCSRLLGIPDCHITVKRSWYPKADAVLIHHFDLYGNPQRLPQEPRPLSQRWIWFNLESPTTYSVQSFLDSRFNLTMTYRRDSDIYIPYGWMDVLPQKQNVTIPPKSKLVAWAVSNWKPDSQRVKYYQELKKYLQVDIYGRHHLPLPRDQHLSTLSQYKFYLAFENSIHEDYITEKVWKNAFFSWAVPVVLGPPRKNYERHMPPESFIHIDDFPSAKELANFLHTLDRNTTRYESYFHWRSWLKPNGPTPWALMFCKACRALQENPGQYQTIPDLSKWFKQSR</sequence>
<keyword evidence="11 19" id="KW-0472">Membrane</keyword>
<evidence type="ECO:0000256" key="4">
    <source>
        <dbReference type="ARBA" id="ARBA00022676"/>
    </source>
</evidence>
<dbReference type="EC" id="2.4.1.-" evidence="19"/>
<evidence type="ECO:0000256" key="1">
    <source>
        <dbReference type="ARBA" id="ARBA00004447"/>
    </source>
</evidence>